<gene>
    <name evidence="2" type="ORF">AC625_18555</name>
</gene>
<dbReference type="AlphaFoldDB" id="A0A0K9GXE0"/>
<evidence type="ECO:0000313" key="3">
    <source>
        <dbReference type="Proteomes" id="UP000037146"/>
    </source>
</evidence>
<keyword evidence="3" id="KW-1185">Reference proteome</keyword>
<comment type="caution">
    <text evidence="2">The sequence shown here is derived from an EMBL/GenBank/DDBJ whole genome shotgun (WGS) entry which is preliminary data.</text>
</comment>
<dbReference type="EMBL" id="LFZW01000001">
    <property type="protein sequence ID" value="KMY51300.1"/>
    <property type="molecule type" value="Genomic_DNA"/>
</dbReference>
<dbReference type="InterPro" id="IPR025711">
    <property type="entry name" value="PepSY"/>
</dbReference>
<evidence type="ECO:0000259" key="1">
    <source>
        <dbReference type="Pfam" id="PF03413"/>
    </source>
</evidence>
<feature type="domain" description="PepSY" evidence="1">
    <location>
        <begin position="31"/>
        <end position="99"/>
    </location>
</feature>
<dbReference type="Proteomes" id="UP000037146">
    <property type="component" value="Unassembled WGS sequence"/>
</dbReference>
<reference evidence="3" key="1">
    <citation type="submission" date="2015-07" db="EMBL/GenBank/DDBJ databases">
        <title>Genome sequencing project for genomic taxonomy and phylogenomics of Bacillus-like bacteria.</title>
        <authorList>
            <person name="Liu B."/>
            <person name="Wang J."/>
            <person name="Zhu Y."/>
            <person name="Liu G."/>
            <person name="Chen Q."/>
            <person name="Chen Z."/>
            <person name="Lan J."/>
            <person name="Che J."/>
            <person name="Ge C."/>
            <person name="Shi H."/>
            <person name="Pan Z."/>
            <person name="Liu X."/>
        </authorList>
    </citation>
    <scope>NUCLEOTIDE SEQUENCE [LARGE SCALE GENOMIC DNA]</scope>
    <source>
        <strain evidence="3">FJAT-27997</strain>
    </source>
</reference>
<evidence type="ECO:0000313" key="2">
    <source>
        <dbReference type="EMBL" id="KMY51300.1"/>
    </source>
</evidence>
<dbReference type="OrthoDB" id="2989832at2"/>
<name>A0A0K9GXE0_9BACI</name>
<accession>A0A0K9GXE0</accession>
<sequence>MNWKTFILGVTAGFAAGYATKQVLEQSGPPSPEKILDVVKAAVKKDGKIYGSWILMKPETYQKYDLDYEVYKGGITRSINNTQEQFEFVADATTGTIIDLISKK</sequence>
<organism evidence="2 3">
    <name type="scientific">Peribacillus loiseleuriae</name>
    <dbReference type="NCBI Taxonomy" id="1679170"/>
    <lineage>
        <taxon>Bacteria</taxon>
        <taxon>Bacillati</taxon>
        <taxon>Bacillota</taxon>
        <taxon>Bacilli</taxon>
        <taxon>Bacillales</taxon>
        <taxon>Bacillaceae</taxon>
        <taxon>Peribacillus</taxon>
    </lineage>
</organism>
<protein>
    <submittedName>
        <fullName evidence="2">Peptidase M4</fullName>
    </submittedName>
</protein>
<dbReference type="PATRIC" id="fig|1679170.3.peg.4208"/>
<proteinExistence type="predicted"/>
<dbReference type="STRING" id="1679170.AC625_18555"/>
<dbReference type="RefSeq" id="WP_049682647.1">
    <property type="nucleotide sequence ID" value="NZ_LFZW01000001.1"/>
</dbReference>
<dbReference type="Pfam" id="PF03413">
    <property type="entry name" value="PepSY"/>
    <property type="match status" value="1"/>
</dbReference>